<keyword evidence="1" id="KW-0175">Coiled coil</keyword>
<dbReference type="PANTHER" id="PTHR31027">
    <property type="entry name" value="NUCLEAR SEGREGATION PROTEIN BFR1"/>
    <property type="match status" value="1"/>
</dbReference>
<feature type="region of interest" description="Disordered" evidence="2">
    <location>
        <begin position="327"/>
        <end position="354"/>
    </location>
</feature>
<dbReference type="GO" id="GO:0042175">
    <property type="term" value="C:nuclear outer membrane-endoplasmic reticulum membrane network"/>
    <property type="evidence" value="ECO:0007669"/>
    <property type="project" value="TreeGrafter"/>
</dbReference>
<feature type="region of interest" description="Disordered" evidence="2">
    <location>
        <begin position="50"/>
        <end position="72"/>
    </location>
</feature>
<dbReference type="OrthoDB" id="2195113at2759"/>
<dbReference type="EMBL" id="JANBUL010000105">
    <property type="protein sequence ID" value="KAJ2781426.1"/>
    <property type="molecule type" value="Genomic_DNA"/>
</dbReference>
<gene>
    <name evidence="3" type="primary">BFR1</name>
    <name evidence="3" type="ORF">H4R18_002903</name>
</gene>
<feature type="region of interest" description="Disordered" evidence="2">
    <location>
        <begin position="1"/>
        <end position="38"/>
    </location>
</feature>
<dbReference type="InterPro" id="IPR039604">
    <property type="entry name" value="Bfr1"/>
</dbReference>
<accession>A0A9W8HGB7</accession>
<comment type="caution">
    <text evidence="3">The sequence shown here is derived from an EMBL/GenBank/DDBJ whole genome shotgun (WGS) entry which is preliminary data.</text>
</comment>
<reference evidence="3" key="1">
    <citation type="submission" date="2022-07" db="EMBL/GenBank/DDBJ databases">
        <title>Phylogenomic reconstructions and comparative analyses of Kickxellomycotina fungi.</title>
        <authorList>
            <person name="Reynolds N.K."/>
            <person name="Stajich J.E."/>
            <person name="Barry K."/>
            <person name="Grigoriev I.V."/>
            <person name="Crous P."/>
            <person name="Smith M.E."/>
        </authorList>
    </citation>
    <scope>NUCLEOTIDE SEQUENCE</scope>
    <source>
        <strain evidence="3">NBRC 105414</strain>
    </source>
</reference>
<dbReference type="GO" id="GO:0008298">
    <property type="term" value="P:intracellular mRNA localization"/>
    <property type="evidence" value="ECO:0007669"/>
    <property type="project" value="TreeGrafter"/>
</dbReference>
<dbReference type="PANTHER" id="PTHR31027:SF2">
    <property type="entry name" value="LEBERCILIN DOMAIN-CONTAINING PROTEIN"/>
    <property type="match status" value="1"/>
</dbReference>
<feature type="coiled-coil region" evidence="1">
    <location>
        <begin position="153"/>
        <end position="219"/>
    </location>
</feature>
<dbReference type="Proteomes" id="UP001140217">
    <property type="component" value="Unassembled WGS sequence"/>
</dbReference>
<evidence type="ECO:0000313" key="4">
    <source>
        <dbReference type="Proteomes" id="UP001140217"/>
    </source>
</evidence>
<proteinExistence type="predicted"/>
<feature type="compositionally biased region" description="Gly residues" evidence="2">
    <location>
        <begin position="12"/>
        <end position="21"/>
    </location>
</feature>
<feature type="compositionally biased region" description="Basic and acidic residues" evidence="2">
    <location>
        <begin position="29"/>
        <end position="38"/>
    </location>
</feature>
<evidence type="ECO:0000313" key="3">
    <source>
        <dbReference type="EMBL" id="KAJ2781426.1"/>
    </source>
</evidence>
<evidence type="ECO:0000256" key="1">
    <source>
        <dbReference type="SAM" id="Coils"/>
    </source>
</evidence>
<dbReference type="GO" id="GO:0005783">
    <property type="term" value="C:endoplasmic reticulum"/>
    <property type="evidence" value="ECO:0007669"/>
    <property type="project" value="TreeGrafter"/>
</dbReference>
<protein>
    <submittedName>
        <fullName evidence="3">Multicopy suppressor of BFA (Brefeldin A)</fullName>
    </submittedName>
</protein>
<sequence length="432" mass="47587">MAPEPTASPADGPGGGGGGGAAARKARPARPDGDRHKEQLAAIDAEISKLRQQQDEVRDRLGRADTRKGPLAERRGQLVARLQAIRTEQAGLRRARGKVFDRQEALAASVAKRTAELKAQQAKQTCKSAGEIDEAIAQKTRQIKSGALTLVEERRLENEVAGLRRARKQAEQAEALQRAIDAELAELAEIDAQLADTNAQALSEEHAALERELDGLRASQEEGHQQRGELFAERARVAKALDRAWERKRALQNEYRQENNAFFQWQQDERKRRAAEDKQRRAQELREKRLALAQEQREEAEAPAFSSEIGSCDALIAYLSGLSLPSSNGARSEDASRPSSSASEAGRRRQGGRRARADALKLPLAVAEGFLELQVELPTTAASVPAAIERLAARKQHFVERQPQATAENKKKVEEKIARLMAELDADEKIIE</sequence>
<evidence type="ECO:0000256" key="2">
    <source>
        <dbReference type="SAM" id="MobiDB-lite"/>
    </source>
</evidence>
<keyword evidence="4" id="KW-1185">Reference proteome</keyword>
<name>A0A9W8HGB7_9FUNG</name>
<feature type="coiled-coil region" evidence="1">
    <location>
        <begin position="268"/>
        <end position="295"/>
    </location>
</feature>
<dbReference type="AlphaFoldDB" id="A0A9W8HGB7"/>
<dbReference type="GO" id="GO:0003729">
    <property type="term" value="F:mRNA binding"/>
    <property type="evidence" value="ECO:0007669"/>
    <property type="project" value="TreeGrafter"/>
</dbReference>
<dbReference type="GO" id="GO:1990904">
    <property type="term" value="C:ribonucleoprotein complex"/>
    <property type="evidence" value="ECO:0007669"/>
    <property type="project" value="TreeGrafter"/>
</dbReference>
<organism evidence="3 4">
    <name type="scientific">Coemansia javaensis</name>
    <dbReference type="NCBI Taxonomy" id="2761396"/>
    <lineage>
        <taxon>Eukaryota</taxon>
        <taxon>Fungi</taxon>
        <taxon>Fungi incertae sedis</taxon>
        <taxon>Zoopagomycota</taxon>
        <taxon>Kickxellomycotina</taxon>
        <taxon>Kickxellomycetes</taxon>
        <taxon>Kickxellales</taxon>
        <taxon>Kickxellaceae</taxon>
        <taxon>Coemansia</taxon>
    </lineage>
</organism>